<evidence type="ECO:0000259" key="1">
    <source>
        <dbReference type="Pfam" id="PF02915"/>
    </source>
</evidence>
<evidence type="ECO:0000313" key="2">
    <source>
        <dbReference type="EMBL" id="SFK30716.1"/>
    </source>
</evidence>
<dbReference type="Proteomes" id="UP000243374">
    <property type="component" value="Unassembled WGS sequence"/>
</dbReference>
<dbReference type="RefSeq" id="WP_074841324.1">
    <property type="nucleotide sequence ID" value="NZ_CP047056.1"/>
</dbReference>
<dbReference type="GO" id="GO:0016491">
    <property type="term" value="F:oxidoreductase activity"/>
    <property type="evidence" value="ECO:0007669"/>
    <property type="project" value="InterPro"/>
</dbReference>
<gene>
    <name evidence="2" type="ORF">SAMN04487865_105213</name>
</gene>
<dbReference type="InterPro" id="IPR009078">
    <property type="entry name" value="Ferritin-like_SF"/>
</dbReference>
<name>A0A662ZBB2_9GAMM</name>
<dbReference type="SUPFAM" id="SSF47240">
    <property type="entry name" value="Ferritin-like"/>
    <property type="match status" value="1"/>
</dbReference>
<sequence length="128" mass="14204">MSIYGATAGTELEDIIRRSEEGEANGAVIYQALALMARELGLAEEAQIFSEIANMESHHSGFYAVMNAKYPQAFWDVVRSIQQAEENADSRMPQTIEKVRALGTPEALLPQLKVWSLSVLRSVIMAKF</sequence>
<dbReference type="Gene3D" id="1.20.1260.10">
    <property type="match status" value="1"/>
</dbReference>
<dbReference type="InterPro" id="IPR012347">
    <property type="entry name" value="Ferritin-like"/>
</dbReference>
<keyword evidence="3" id="KW-1185">Reference proteome</keyword>
<evidence type="ECO:0000313" key="3">
    <source>
        <dbReference type="Proteomes" id="UP000243374"/>
    </source>
</evidence>
<accession>A0A662ZBB2</accession>
<organism evidence="2 3">
    <name type="scientific">Succinivibrio dextrinosolvens</name>
    <dbReference type="NCBI Taxonomy" id="83771"/>
    <lineage>
        <taxon>Bacteria</taxon>
        <taxon>Pseudomonadati</taxon>
        <taxon>Pseudomonadota</taxon>
        <taxon>Gammaproteobacteria</taxon>
        <taxon>Aeromonadales</taxon>
        <taxon>Succinivibrionaceae</taxon>
        <taxon>Succinivibrio</taxon>
    </lineage>
</organism>
<dbReference type="AlphaFoldDB" id="A0A662ZBB2"/>
<dbReference type="InterPro" id="IPR003251">
    <property type="entry name" value="Rr_diiron-bd_dom"/>
</dbReference>
<dbReference type="GO" id="GO:0046872">
    <property type="term" value="F:metal ion binding"/>
    <property type="evidence" value="ECO:0007669"/>
    <property type="project" value="InterPro"/>
</dbReference>
<protein>
    <submittedName>
        <fullName evidence="2">Rubrerythrin</fullName>
    </submittedName>
</protein>
<reference evidence="2 3" key="1">
    <citation type="submission" date="2016-10" db="EMBL/GenBank/DDBJ databases">
        <authorList>
            <person name="Varghese N."/>
            <person name="Submissions S."/>
        </authorList>
    </citation>
    <scope>NUCLEOTIDE SEQUENCE [LARGE SCALE GENOMIC DNA]</scope>
    <source>
        <strain evidence="2 3">22B</strain>
    </source>
</reference>
<proteinExistence type="predicted"/>
<dbReference type="Pfam" id="PF02915">
    <property type="entry name" value="Rubrerythrin"/>
    <property type="match status" value="1"/>
</dbReference>
<dbReference type="EMBL" id="FOSF01000052">
    <property type="protein sequence ID" value="SFK30716.1"/>
    <property type="molecule type" value="Genomic_DNA"/>
</dbReference>
<feature type="domain" description="Rubrerythrin diiron-binding" evidence="1">
    <location>
        <begin position="14"/>
        <end position="69"/>
    </location>
</feature>